<sequence length="142" mass="16187">MQKKSFSNVVIARATQKDVWQALVELQYLLEWVPEIMIARQSKNRISITRTGPSINQHEIVSIEEITNGIKYTSTEGRIEYEVVFLISGVDKCVIIQEDVYVLEKTALHLPLKLLTPIAKHAFAVNLNNLVTVVEKRTRLAK</sequence>
<gene>
    <name evidence="1" type="ORF">KAK10_07650</name>
</gene>
<proteinExistence type="predicted"/>
<evidence type="ECO:0000313" key="2">
    <source>
        <dbReference type="Proteomes" id="UP001057481"/>
    </source>
</evidence>
<reference evidence="1" key="1">
    <citation type="submission" date="2021-04" db="EMBL/GenBank/DDBJ databases">
        <title>Taxonomic assessment of Weissella genus.</title>
        <authorList>
            <person name="Fanelli F."/>
            <person name="Chieffi D."/>
            <person name="Dell'Aquila A."/>
            <person name="Gyu-Sung C."/>
            <person name="Franz C.M.A.P."/>
            <person name="Fusco V."/>
        </authorList>
    </citation>
    <scope>NUCLEOTIDE SEQUENCE</scope>
    <source>
        <strain evidence="1">LMG 25373</strain>
    </source>
</reference>
<accession>A0ABT0VIX0</accession>
<comment type="caution">
    <text evidence="1">The sequence shown here is derived from an EMBL/GenBank/DDBJ whole genome shotgun (WGS) entry which is preliminary data.</text>
</comment>
<dbReference type="SUPFAM" id="SSF55961">
    <property type="entry name" value="Bet v1-like"/>
    <property type="match status" value="1"/>
</dbReference>
<protein>
    <submittedName>
        <fullName evidence="1">SRPBCC family protein</fullName>
    </submittedName>
</protein>
<dbReference type="Proteomes" id="UP001057481">
    <property type="component" value="Unassembled WGS sequence"/>
</dbReference>
<evidence type="ECO:0000313" key="1">
    <source>
        <dbReference type="EMBL" id="MCM2437781.1"/>
    </source>
</evidence>
<dbReference type="EMBL" id="JAGMVS010000068">
    <property type="protein sequence ID" value="MCM2437781.1"/>
    <property type="molecule type" value="Genomic_DNA"/>
</dbReference>
<dbReference type="RefSeq" id="WP_205143691.1">
    <property type="nucleotide sequence ID" value="NZ_JAFBDN010000009.1"/>
</dbReference>
<name>A0ABT0VIX0_9LACO</name>
<organism evidence="1 2">
    <name type="scientific">Periweissella beninensis</name>
    <dbReference type="NCBI Taxonomy" id="504936"/>
    <lineage>
        <taxon>Bacteria</taxon>
        <taxon>Bacillati</taxon>
        <taxon>Bacillota</taxon>
        <taxon>Bacilli</taxon>
        <taxon>Lactobacillales</taxon>
        <taxon>Lactobacillaceae</taxon>
        <taxon>Periweissella</taxon>
    </lineage>
</organism>
<keyword evidence="2" id="KW-1185">Reference proteome</keyword>